<evidence type="ECO:0000313" key="1">
    <source>
        <dbReference type="EMBL" id="KRN44493.1"/>
    </source>
</evidence>
<dbReference type="EMBL" id="JQBA01000013">
    <property type="protein sequence ID" value="KRN44493.1"/>
    <property type="molecule type" value="Genomic_DNA"/>
</dbReference>
<dbReference type="AlphaFoldDB" id="A0A0R2H4K6"/>
<proteinExistence type="predicted"/>
<protein>
    <submittedName>
        <fullName evidence="1">Uncharacterized protein</fullName>
    </submittedName>
</protein>
<dbReference type="PATRIC" id="fig|148604.4.peg.307"/>
<gene>
    <name evidence="1" type="ORF">IV41_GL000302</name>
</gene>
<accession>A0A0R2H4K6</accession>
<organism evidence="1 2">
    <name type="scientific">Limosilactobacillus ingluviei</name>
    <dbReference type="NCBI Taxonomy" id="148604"/>
    <lineage>
        <taxon>Bacteria</taxon>
        <taxon>Bacillati</taxon>
        <taxon>Bacillota</taxon>
        <taxon>Bacilli</taxon>
        <taxon>Lactobacillales</taxon>
        <taxon>Lactobacillaceae</taxon>
        <taxon>Limosilactobacillus</taxon>
    </lineage>
</organism>
<dbReference type="Proteomes" id="UP000051639">
    <property type="component" value="Unassembled WGS sequence"/>
</dbReference>
<sequence length="112" mass="12896">MFDLIDYGIGSGKAINIISYLFNEANFARKRDPELSSRDFKIYYKRTVELALERINSLLDFDGIKMIVANKKVLLVPNVDTSEVSLKNIKSVERDYIKSIFERAIDEVEAEN</sequence>
<evidence type="ECO:0000313" key="2">
    <source>
        <dbReference type="Proteomes" id="UP000051639"/>
    </source>
</evidence>
<name>A0A0R2H4K6_9LACO</name>
<comment type="caution">
    <text evidence="1">The sequence shown here is derived from an EMBL/GenBank/DDBJ whole genome shotgun (WGS) entry which is preliminary data.</text>
</comment>
<reference evidence="1 2" key="1">
    <citation type="journal article" date="2015" name="Genome Announc.">
        <title>Expanding the biotechnology potential of lactobacilli through comparative genomics of 213 strains and associated genera.</title>
        <authorList>
            <person name="Sun Z."/>
            <person name="Harris H.M."/>
            <person name="McCann A."/>
            <person name="Guo C."/>
            <person name="Argimon S."/>
            <person name="Zhang W."/>
            <person name="Yang X."/>
            <person name="Jeffery I.B."/>
            <person name="Cooney J.C."/>
            <person name="Kagawa T.F."/>
            <person name="Liu W."/>
            <person name="Song Y."/>
            <person name="Salvetti E."/>
            <person name="Wrobel A."/>
            <person name="Rasinkangas P."/>
            <person name="Parkhill J."/>
            <person name="Rea M.C."/>
            <person name="O'Sullivan O."/>
            <person name="Ritari J."/>
            <person name="Douillard F.P."/>
            <person name="Paul Ross R."/>
            <person name="Yang R."/>
            <person name="Briner A.E."/>
            <person name="Felis G.E."/>
            <person name="de Vos W.M."/>
            <person name="Barrangou R."/>
            <person name="Klaenhammer T.R."/>
            <person name="Caufield P.W."/>
            <person name="Cui Y."/>
            <person name="Zhang H."/>
            <person name="O'Toole P.W."/>
        </authorList>
    </citation>
    <scope>NUCLEOTIDE SEQUENCE [LARGE SCALE GENOMIC DNA]</scope>
    <source>
        <strain evidence="1 2">DSM 14792</strain>
    </source>
</reference>
<keyword evidence="2" id="KW-1185">Reference proteome</keyword>